<organism evidence="8 9">
    <name type="scientific">Marinobacter azerbaijanicus</name>
    <dbReference type="NCBI Taxonomy" id="3050455"/>
    <lineage>
        <taxon>Bacteria</taxon>
        <taxon>Pseudomonadati</taxon>
        <taxon>Pseudomonadota</taxon>
        <taxon>Gammaproteobacteria</taxon>
        <taxon>Pseudomonadales</taxon>
        <taxon>Marinobacteraceae</taxon>
        <taxon>Marinobacter</taxon>
    </lineage>
</organism>
<feature type="transmembrane region" description="Helical" evidence="7">
    <location>
        <begin position="230"/>
        <end position="250"/>
    </location>
</feature>
<feature type="transmembrane region" description="Helical" evidence="7">
    <location>
        <begin position="436"/>
        <end position="456"/>
    </location>
</feature>
<feature type="transmembrane region" description="Helical" evidence="7">
    <location>
        <begin position="18"/>
        <end position="39"/>
    </location>
</feature>
<feature type="transmembrane region" description="Helical" evidence="7">
    <location>
        <begin position="262"/>
        <end position="284"/>
    </location>
</feature>
<name>A0ABT7IEM1_9GAMM</name>
<dbReference type="PRINTS" id="PR00176">
    <property type="entry name" value="NANEUSMPORT"/>
</dbReference>
<dbReference type="InterPro" id="IPR000175">
    <property type="entry name" value="Na/ntran_symport"/>
</dbReference>
<evidence type="ECO:0000256" key="1">
    <source>
        <dbReference type="ARBA" id="ARBA00004141"/>
    </source>
</evidence>
<feature type="transmembrane region" description="Helical" evidence="7">
    <location>
        <begin position="153"/>
        <end position="170"/>
    </location>
</feature>
<dbReference type="InterPro" id="IPR037272">
    <property type="entry name" value="SNS_sf"/>
</dbReference>
<gene>
    <name evidence="8" type="ORF">QPM17_10915</name>
</gene>
<dbReference type="SUPFAM" id="SSF161070">
    <property type="entry name" value="SNF-like"/>
    <property type="match status" value="1"/>
</dbReference>
<keyword evidence="5 7" id="KW-0472">Membrane</keyword>
<dbReference type="PANTHER" id="PTHR42948">
    <property type="entry name" value="TRANSPORTER"/>
    <property type="match status" value="1"/>
</dbReference>
<evidence type="ECO:0000256" key="7">
    <source>
        <dbReference type="SAM" id="Phobius"/>
    </source>
</evidence>
<dbReference type="EMBL" id="JASSVS010000004">
    <property type="protein sequence ID" value="MDL0431643.1"/>
    <property type="molecule type" value="Genomic_DNA"/>
</dbReference>
<feature type="transmembrane region" description="Helical" evidence="7">
    <location>
        <begin position="45"/>
        <end position="64"/>
    </location>
</feature>
<dbReference type="PROSITE" id="PS50267">
    <property type="entry name" value="NA_NEUROTRAN_SYMP_3"/>
    <property type="match status" value="1"/>
</dbReference>
<evidence type="ECO:0000313" key="8">
    <source>
        <dbReference type="EMBL" id="MDL0431643.1"/>
    </source>
</evidence>
<sequence>MPTPYETPIGSWTRPTTFFWAATGATFGLANVWQFPYLAGKHGGGLFILLYLFCLVLVTLPLMITESAMGRHSRHGLVLALDGYVRSARASQWWVWAGRLGILAAFLVLSFTAVFGAIALAYVFYGAMGMFLGADEAEAAGILSTLVSDPKDYRVFMAWHGFFLLLVLWVSMQGVVEGVERAVRVVAPSMLLMLLVLCGLAAWTGELRSASDFMLSFHPADVTPESLQAALFHAFFTLGLGMGVWTLFGAYTPVGTRLKRSVLAVVLMDTLVAIVAGLAIYSLVPGGSSTEGERGFALLFLSLPVALSDLPGSQFLIATVFLVVVMIVWTTSLSLLEPVVGWFREWTGAPRGWSVFVMGALVWLVGLGSLLSFNAWSEERFAGGTVFRWLELATGGLLIPVVSIMIAVFAGWCLTRNLTFSILGRAPVLFRSIWFWVMRLVLPLVVAFIGVQYTVVSLATMCSNGSAALWCNEVLAPEPVNRQGSGGSSTEEDNHSTEEDNHEKGADQKGVAPTPTEGESQHDGAEGKENDPNEDEILYHSV</sequence>
<keyword evidence="4 7" id="KW-1133">Transmembrane helix</keyword>
<dbReference type="NCBIfam" id="NF037979">
    <property type="entry name" value="Na_transp"/>
    <property type="match status" value="1"/>
</dbReference>
<evidence type="ECO:0000256" key="2">
    <source>
        <dbReference type="ARBA" id="ARBA00022448"/>
    </source>
</evidence>
<evidence type="ECO:0000256" key="6">
    <source>
        <dbReference type="SAM" id="MobiDB-lite"/>
    </source>
</evidence>
<evidence type="ECO:0000256" key="4">
    <source>
        <dbReference type="ARBA" id="ARBA00022989"/>
    </source>
</evidence>
<protein>
    <submittedName>
        <fullName evidence="8">Sodium-dependent transporter</fullName>
    </submittedName>
</protein>
<evidence type="ECO:0000256" key="3">
    <source>
        <dbReference type="ARBA" id="ARBA00022692"/>
    </source>
</evidence>
<feature type="transmembrane region" description="Helical" evidence="7">
    <location>
        <begin position="396"/>
        <end position="415"/>
    </location>
</feature>
<feature type="transmembrane region" description="Helical" evidence="7">
    <location>
        <begin position="355"/>
        <end position="376"/>
    </location>
</feature>
<dbReference type="RefSeq" id="WP_285390749.1">
    <property type="nucleotide sequence ID" value="NZ_JASSVS010000004.1"/>
</dbReference>
<feature type="region of interest" description="Disordered" evidence="6">
    <location>
        <begin position="480"/>
        <end position="542"/>
    </location>
</feature>
<comment type="caution">
    <text evidence="8">The sequence shown here is derived from an EMBL/GenBank/DDBJ whole genome shotgun (WGS) entry which is preliminary data.</text>
</comment>
<comment type="subcellular location">
    <subcellularLocation>
        <location evidence="1">Membrane</location>
        <topology evidence="1">Multi-pass membrane protein</topology>
    </subcellularLocation>
</comment>
<dbReference type="InterPro" id="IPR047218">
    <property type="entry name" value="YocR/YhdH-like"/>
</dbReference>
<keyword evidence="3 7" id="KW-0812">Transmembrane</keyword>
<keyword evidence="2" id="KW-0813">Transport</keyword>
<feature type="transmembrane region" description="Helical" evidence="7">
    <location>
        <begin position="315"/>
        <end position="343"/>
    </location>
</feature>
<reference evidence="8 9" key="1">
    <citation type="submission" date="2023-06" db="EMBL/GenBank/DDBJ databases">
        <title>Marinobacter azerbaijanicus a moderately halophilic, isolated from Urmia Lake in Azerbaijan region of Iran.</title>
        <authorList>
            <person name="Sanchez-Porro C."/>
            <person name="Aghdam E.M."/>
            <person name="Saheb S.M."/>
            <person name="Tarhriz V."/>
            <person name="Kazemi E."/>
            <person name="Ammozegar M.A."/>
            <person name="Ventosa A."/>
            <person name="Hejazi M.S."/>
        </authorList>
    </citation>
    <scope>NUCLEOTIDE SEQUENCE [LARGE SCALE GENOMIC DNA]</scope>
    <source>
        <strain evidence="8 9">TBZ242</strain>
    </source>
</reference>
<feature type="compositionally biased region" description="Basic and acidic residues" evidence="6">
    <location>
        <begin position="492"/>
        <end position="507"/>
    </location>
</feature>
<dbReference type="CDD" id="cd10336">
    <property type="entry name" value="SLC6sbd_Tyt1-Like"/>
    <property type="match status" value="1"/>
</dbReference>
<evidence type="ECO:0000313" key="9">
    <source>
        <dbReference type="Proteomes" id="UP001227964"/>
    </source>
</evidence>
<accession>A0ABT7IEM1</accession>
<dbReference type="Proteomes" id="UP001227964">
    <property type="component" value="Unassembled WGS sequence"/>
</dbReference>
<feature type="transmembrane region" description="Helical" evidence="7">
    <location>
        <begin position="100"/>
        <end position="125"/>
    </location>
</feature>
<proteinExistence type="predicted"/>
<evidence type="ECO:0000256" key="5">
    <source>
        <dbReference type="ARBA" id="ARBA00023136"/>
    </source>
</evidence>
<dbReference type="Pfam" id="PF00209">
    <property type="entry name" value="SNF"/>
    <property type="match status" value="2"/>
</dbReference>
<feature type="compositionally biased region" description="Basic and acidic residues" evidence="6">
    <location>
        <begin position="519"/>
        <end position="531"/>
    </location>
</feature>
<keyword evidence="9" id="KW-1185">Reference proteome</keyword>
<feature type="transmembrane region" description="Helical" evidence="7">
    <location>
        <begin position="182"/>
        <end position="203"/>
    </location>
</feature>
<dbReference type="PANTHER" id="PTHR42948:SF1">
    <property type="entry name" value="TRANSPORTER"/>
    <property type="match status" value="1"/>
</dbReference>